<feature type="compositionally biased region" description="Acidic residues" evidence="1">
    <location>
        <begin position="27"/>
        <end position="36"/>
    </location>
</feature>
<feature type="compositionally biased region" description="Basic and acidic residues" evidence="1">
    <location>
        <begin position="121"/>
        <end position="138"/>
    </location>
</feature>
<gene>
    <name evidence="3" type="ORF">ADUPG1_008199</name>
</gene>
<feature type="compositionally biased region" description="Basic and acidic residues" evidence="1">
    <location>
        <begin position="8"/>
        <end position="26"/>
    </location>
</feature>
<feature type="transmembrane region" description="Helical" evidence="2">
    <location>
        <begin position="571"/>
        <end position="591"/>
    </location>
</feature>
<comment type="caution">
    <text evidence="3">The sequence shown here is derived from an EMBL/GenBank/DDBJ whole genome shotgun (WGS) entry which is preliminary data.</text>
</comment>
<protein>
    <submittedName>
        <fullName evidence="3">Uncharacterized protein</fullName>
    </submittedName>
</protein>
<feature type="compositionally biased region" description="Acidic residues" evidence="1">
    <location>
        <begin position="270"/>
        <end position="287"/>
    </location>
</feature>
<keyword evidence="2" id="KW-0812">Transmembrane</keyword>
<evidence type="ECO:0000313" key="3">
    <source>
        <dbReference type="EMBL" id="GKT34938.1"/>
    </source>
</evidence>
<dbReference type="EMBL" id="BQXS01010886">
    <property type="protein sequence ID" value="GKT34938.1"/>
    <property type="molecule type" value="Genomic_DNA"/>
</dbReference>
<feature type="compositionally biased region" description="Low complexity" evidence="1">
    <location>
        <begin position="51"/>
        <end position="63"/>
    </location>
</feature>
<keyword evidence="2" id="KW-1133">Transmembrane helix</keyword>
<keyword evidence="4" id="KW-1185">Reference proteome</keyword>
<dbReference type="Proteomes" id="UP001057375">
    <property type="component" value="Unassembled WGS sequence"/>
</dbReference>
<reference evidence="3" key="1">
    <citation type="submission" date="2022-03" db="EMBL/GenBank/DDBJ databases">
        <title>Draft genome sequence of Aduncisulcus paluster, a free-living microaerophilic Fornicata.</title>
        <authorList>
            <person name="Yuyama I."/>
            <person name="Kume K."/>
            <person name="Tamura T."/>
            <person name="Inagaki Y."/>
            <person name="Hashimoto T."/>
        </authorList>
    </citation>
    <scope>NUCLEOTIDE SEQUENCE</scope>
    <source>
        <strain evidence="3">NY0171</strain>
    </source>
</reference>
<feature type="region of interest" description="Disordered" evidence="1">
    <location>
        <begin position="1"/>
        <end position="309"/>
    </location>
</feature>
<name>A0ABQ5KR39_9EUKA</name>
<accession>A0ABQ5KR39</accession>
<proteinExistence type="predicted"/>
<evidence type="ECO:0000256" key="1">
    <source>
        <dbReference type="SAM" id="MobiDB-lite"/>
    </source>
</evidence>
<feature type="compositionally biased region" description="Polar residues" evidence="1">
    <location>
        <begin position="182"/>
        <end position="211"/>
    </location>
</feature>
<feature type="compositionally biased region" description="Low complexity" evidence="1">
    <location>
        <begin position="219"/>
        <end position="229"/>
    </location>
</feature>
<feature type="compositionally biased region" description="Basic residues" evidence="1">
    <location>
        <begin position="139"/>
        <end position="148"/>
    </location>
</feature>
<feature type="compositionally biased region" description="Polar residues" evidence="1">
    <location>
        <begin position="237"/>
        <end position="249"/>
    </location>
</feature>
<evidence type="ECO:0000313" key="4">
    <source>
        <dbReference type="Proteomes" id="UP001057375"/>
    </source>
</evidence>
<keyword evidence="2" id="KW-0472">Membrane</keyword>
<sequence>MNSHSLHPKTESYHDESYKEPWGNEKQEEDDQEEEDELRRDFTFTEGAQVPRSSSFSPSPSHSRNGSFVFSSPPVRHSYSLSSSRYHSRKPSSFSESKRSHQRAQSVSIMPKKAGTLVFHKKGESIDEVKKEETPEQKHSRRKSRSKRWSAVFEDGKIVEQGSSRDSVQKDTQELQIGAKTLPSTDKSVSPTFESSQIQSPFSRSQNSEITSFTRKRSSLSASSPSVIVDSEHLPSKDTQSSPFSPQPKSRTSSSFSEDSREKYTHSDIPSDDDIDEQDDDSFDGQQDDSTVVHLNIPTSTDGDGKQTDWEAKQRLGFTSGSPAMYETSYPPMYPLDSGSGMMNPPHTMYSQFQAYSPPQVMVKPSGIPVSNGSERDKSASPVQYSQQSQEFMDIVAQECRAPIGYSDPQIPSPTGVVGTASLDTDSVATKPIIPVSSPYVVVDPSSYVAISTSASVIETDVDRVTLPVFDGDSSHAADDISSRDDTEHEQRQQYEDYAVAEDGERLVIPTSVVVDGSVSSIGSTAPISHSLISCPLPTGCWMFLLPFKHFSVALSHCDESMKEAVLSSEIYKVFLIIGLCFLMAFFLPIIM</sequence>
<organism evidence="3 4">
    <name type="scientific">Aduncisulcus paluster</name>
    <dbReference type="NCBI Taxonomy" id="2918883"/>
    <lineage>
        <taxon>Eukaryota</taxon>
        <taxon>Metamonada</taxon>
        <taxon>Carpediemonas-like organisms</taxon>
        <taxon>Aduncisulcus</taxon>
    </lineage>
</organism>
<evidence type="ECO:0000256" key="2">
    <source>
        <dbReference type="SAM" id="Phobius"/>
    </source>
</evidence>
<feature type="compositionally biased region" description="Low complexity" evidence="1">
    <location>
        <begin position="71"/>
        <end position="95"/>
    </location>
</feature>